<evidence type="ECO:0000313" key="2">
    <source>
        <dbReference type="Proteomes" id="UP001465976"/>
    </source>
</evidence>
<sequence length="80" mass="9169">MFLRLEALPGFDADQEFVDMARSRCVMPDGDGSTREMEKLRTVEFHVKDQKLCSDIYKALKWIDSDGMMISVFGDGEQVM</sequence>
<proteinExistence type="predicted"/>
<protein>
    <submittedName>
        <fullName evidence="1">Uncharacterized protein</fullName>
    </submittedName>
</protein>
<evidence type="ECO:0000313" key="1">
    <source>
        <dbReference type="EMBL" id="KAL0576444.1"/>
    </source>
</evidence>
<dbReference type="EMBL" id="JBAHYK010000223">
    <property type="protein sequence ID" value="KAL0576444.1"/>
    <property type="molecule type" value="Genomic_DNA"/>
</dbReference>
<reference evidence="1 2" key="1">
    <citation type="submission" date="2024-02" db="EMBL/GenBank/DDBJ databases">
        <title>A draft genome for the cacao thread blight pathogen Marasmius crinis-equi.</title>
        <authorList>
            <person name="Cohen S.P."/>
            <person name="Baruah I.K."/>
            <person name="Amoako-Attah I."/>
            <person name="Bukari Y."/>
            <person name="Meinhardt L.W."/>
            <person name="Bailey B.A."/>
        </authorList>
    </citation>
    <scope>NUCLEOTIDE SEQUENCE [LARGE SCALE GENOMIC DNA]</scope>
    <source>
        <strain evidence="1 2">GH-76</strain>
    </source>
</reference>
<dbReference type="Proteomes" id="UP001465976">
    <property type="component" value="Unassembled WGS sequence"/>
</dbReference>
<organism evidence="1 2">
    <name type="scientific">Marasmius crinis-equi</name>
    <dbReference type="NCBI Taxonomy" id="585013"/>
    <lineage>
        <taxon>Eukaryota</taxon>
        <taxon>Fungi</taxon>
        <taxon>Dikarya</taxon>
        <taxon>Basidiomycota</taxon>
        <taxon>Agaricomycotina</taxon>
        <taxon>Agaricomycetes</taxon>
        <taxon>Agaricomycetidae</taxon>
        <taxon>Agaricales</taxon>
        <taxon>Marasmiineae</taxon>
        <taxon>Marasmiaceae</taxon>
        <taxon>Marasmius</taxon>
    </lineage>
</organism>
<name>A0ABR3FM03_9AGAR</name>
<accession>A0ABR3FM03</accession>
<gene>
    <name evidence="1" type="ORF">V5O48_005549</name>
</gene>
<comment type="caution">
    <text evidence="1">The sequence shown here is derived from an EMBL/GenBank/DDBJ whole genome shotgun (WGS) entry which is preliminary data.</text>
</comment>
<keyword evidence="2" id="KW-1185">Reference proteome</keyword>